<evidence type="ECO:0000259" key="22">
    <source>
        <dbReference type="SMART" id="SM00278"/>
    </source>
</evidence>
<gene>
    <name evidence="25" type="ORF">UF66_2448</name>
</gene>
<dbReference type="EC" id="2.7.7.7" evidence="3"/>
<evidence type="ECO:0000256" key="13">
    <source>
        <dbReference type="ARBA" id="ARBA00022932"/>
    </source>
</evidence>
<evidence type="ECO:0000256" key="5">
    <source>
        <dbReference type="ARBA" id="ARBA00020020"/>
    </source>
</evidence>
<dbReference type="InterPro" id="IPR003141">
    <property type="entry name" value="Pol/His_phosphatase_N"/>
</dbReference>
<protein>
    <recommendedName>
        <fullName evidence="5">DNA polymerase beta</fullName>
        <ecNumber evidence="3">2.7.7.7</ecNumber>
        <ecNumber evidence="4">4.2.99.18</ecNumber>
    </recommendedName>
    <alternativeName>
        <fullName evidence="16">5'-deoxyribose-phosphate lyase</fullName>
    </alternativeName>
    <alternativeName>
        <fullName evidence="17">AP lyase</fullName>
    </alternativeName>
</protein>
<dbReference type="Pfam" id="PF02811">
    <property type="entry name" value="PHP"/>
    <property type="match status" value="1"/>
</dbReference>
<evidence type="ECO:0000256" key="2">
    <source>
        <dbReference type="ARBA" id="ARBA00004496"/>
    </source>
</evidence>
<dbReference type="GO" id="GO:0140078">
    <property type="term" value="F:class I DNA-(apurinic or apyrimidinic site) endonuclease activity"/>
    <property type="evidence" value="ECO:0007669"/>
    <property type="project" value="UniProtKB-EC"/>
</dbReference>
<feature type="domain" description="Helix-hairpin-helix DNA-binding motif class 1" evidence="22">
    <location>
        <begin position="82"/>
        <end position="101"/>
    </location>
</feature>
<dbReference type="GO" id="GO:0042578">
    <property type="term" value="F:phosphoric ester hydrolase activity"/>
    <property type="evidence" value="ECO:0007669"/>
    <property type="project" value="TreeGrafter"/>
</dbReference>
<dbReference type="CDD" id="cd00141">
    <property type="entry name" value="NT_POLXc"/>
    <property type="match status" value="1"/>
</dbReference>
<dbReference type="InterPro" id="IPR003583">
    <property type="entry name" value="Hlx-hairpin-Hlx_DNA-bd_motif"/>
</dbReference>
<dbReference type="AlphaFoldDB" id="A0A0M2NXQ2"/>
<evidence type="ECO:0000259" key="23">
    <source>
        <dbReference type="SMART" id="SM00481"/>
    </source>
</evidence>
<feature type="domain" description="DNA-directed DNA polymerase X" evidence="24">
    <location>
        <begin position="35"/>
        <end position="348"/>
    </location>
</feature>
<dbReference type="PRINTS" id="PR00870">
    <property type="entry name" value="DNAPOLXBETA"/>
</dbReference>
<dbReference type="PANTHER" id="PTHR36928">
    <property type="entry name" value="PHOSPHATASE YCDX-RELATED"/>
    <property type="match status" value="1"/>
</dbReference>
<evidence type="ECO:0000313" key="26">
    <source>
        <dbReference type="Proteomes" id="UP000034455"/>
    </source>
</evidence>
<evidence type="ECO:0000256" key="6">
    <source>
        <dbReference type="ARBA" id="ARBA00022481"/>
    </source>
</evidence>
<dbReference type="InterPro" id="IPR004013">
    <property type="entry name" value="PHP_dom"/>
</dbReference>
<dbReference type="GO" id="GO:0005829">
    <property type="term" value="C:cytosol"/>
    <property type="evidence" value="ECO:0007669"/>
    <property type="project" value="TreeGrafter"/>
</dbReference>
<keyword evidence="10" id="KW-0235">DNA replication</keyword>
<keyword evidence="6" id="KW-0488">Methylation</keyword>
<evidence type="ECO:0000256" key="10">
    <source>
        <dbReference type="ARBA" id="ARBA00022705"/>
    </source>
</evidence>
<evidence type="ECO:0000256" key="7">
    <source>
        <dbReference type="ARBA" id="ARBA00022634"/>
    </source>
</evidence>
<comment type="cofactor">
    <cofactor evidence="1">
        <name>Mg(2+)</name>
        <dbReference type="ChEBI" id="CHEBI:18420"/>
    </cofactor>
</comment>
<dbReference type="GO" id="GO:0003887">
    <property type="term" value="F:DNA-directed DNA polymerase activity"/>
    <property type="evidence" value="ECO:0007669"/>
    <property type="project" value="UniProtKB-KW"/>
</dbReference>
<evidence type="ECO:0000256" key="12">
    <source>
        <dbReference type="ARBA" id="ARBA00022843"/>
    </source>
</evidence>
<evidence type="ECO:0000256" key="15">
    <source>
        <dbReference type="ARBA" id="ARBA00023204"/>
    </source>
</evidence>
<dbReference type="SUPFAM" id="SSF47802">
    <property type="entry name" value="DNA polymerase beta, N-terminal domain-like"/>
    <property type="match status" value="1"/>
</dbReference>
<evidence type="ECO:0000256" key="18">
    <source>
        <dbReference type="ARBA" id="ARBA00044632"/>
    </source>
</evidence>
<comment type="caution">
    <text evidence="25">The sequence shown here is derived from an EMBL/GenBank/DDBJ whole genome shotgun (WGS) entry which is preliminary data.</text>
</comment>
<evidence type="ECO:0000256" key="21">
    <source>
        <dbReference type="ARBA" id="ARBA00049244"/>
    </source>
</evidence>
<keyword evidence="8" id="KW-0808">Transferase</keyword>
<dbReference type="InterPro" id="IPR043519">
    <property type="entry name" value="NT_sf"/>
</dbReference>
<dbReference type="SMART" id="SM00278">
    <property type="entry name" value="HhH1"/>
    <property type="match status" value="3"/>
</dbReference>
<evidence type="ECO:0000256" key="20">
    <source>
        <dbReference type="ARBA" id="ARBA00045548"/>
    </source>
</evidence>
<dbReference type="EMBL" id="LAKJ01000008">
    <property type="protein sequence ID" value="KKI64496.1"/>
    <property type="molecule type" value="Genomic_DNA"/>
</dbReference>
<feature type="domain" description="Helix-hairpin-helix DNA-binding motif class 1" evidence="22">
    <location>
        <begin position="157"/>
        <end position="176"/>
    </location>
</feature>
<comment type="subcellular location">
    <subcellularLocation>
        <location evidence="2">Cytoplasm</location>
    </subcellularLocation>
</comment>
<dbReference type="InterPro" id="IPR002054">
    <property type="entry name" value="DNA-dir_DNA_pol_X"/>
</dbReference>
<dbReference type="InterPro" id="IPR029398">
    <property type="entry name" value="PolB_thumb"/>
</dbReference>
<sequence>MKFIDLKKLGGQGITEIPKWFGDAVLAFFYGVKQMTKKEIIQLLEKIAVYMEIKGENTFKISAYRKAAQSLEIDERPLDQIEDVTELKGIGKGVGDVINEYRETGNSTTLATLQEEVPEGLIPLLKIQGLGSKKIAKLYKALNIDGKEALQKACEEGKVSELSGFAKKTEKNILEAVKALGAKKERYPIDQMRGLNLEICDYLSSIETIEKYEVAGSFRRFKEMSKDLDYIISTNQPLEVQKALLKIPNKVKEVAVGATKVSLELTYDDETIGVDFRLIEPSAFYHTLQHFTGSKDHNIRIRQLAKENNEKVSEYGIEKANGTLIQYNSEEEIYNHFGVNCIEPALREDGSEFDKDLTDIININDINGDIHMHTTYSDGAFSIEDMIEANIAKGYQFMVITDHSQSLKVANGLSVERLLRQNEEIKALNEKYDDIDIYSGIEMDILPDGRLDYDDEILAQLDYVIAAIHQSFNQSQEDIMYRLEQACRNPYVRHIAHPTGRIIGKRAGYEPDIDKLCEIAEETNTILEINANPKRLDLNADIVKKHPNVKLTINTDAHHVDHLEFMKYGIATAQKGFVKKESVINTMDRASFKTFIENNIKLKK</sequence>
<comment type="catalytic activity">
    <reaction evidence="19">
        <text>a 5'-end 2'-deoxyribose-2'-deoxyribonucleotide-DNA = (2E,4S)-4-hydroxypenten-2-al-5-phosphate + a 5'-end 5'-phospho-2'-deoxyribonucleoside-DNA + H(+)</text>
        <dbReference type="Rhea" id="RHEA:76255"/>
        <dbReference type="Rhea" id="RHEA-COMP:13180"/>
        <dbReference type="Rhea" id="RHEA-COMP:18657"/>
        <dbReference type="ChEBI" id="CHEBI:15378"/>
        <dbReference type="ChEBI" id="CHEBI:136412"/>
        <dbReference type="ChEBI" id="CHEBI:195194"/>
        <dbReference type="ChEBI" id="CHEBI:195195"/>
    </reaction>
</comment>
<feature type="domain" description="Polymerase/histidinol phosphatase N-terminal" evidence="23">
    <location>
        <begin position="368"/>
        <end position="447"/>
    </location>
</feature>
<dbReference type="SMART" id="SM00483">
    <property type="entry name" value="POLXc"/>
    <property type="match status" value="1"/>
</dbReference>
<dbReference type="SUPFAM" id="SSF158702">
    <property type="entry name" value="Sec63 N-terminal domain-like"/>
    <property type="match status" value="1"/>
</dbReference>
<keyword evidence="12" id="KW-0832">Ubl conjugation</keyword>
<dbReference type="InterPro" id="IPR050243">
    <property type="entry name" value="PHP_phosphatase"/>
</dbReference>
<dbReference type="Gene3D" id="3.30.210.10">
    <property type="entry name" value="DNA polymerase, thumb domain"/>
    <property type="match status" value="1"/>
</dbReference>
<feature type="domain" description="Helix-hairpin-helix DNA-binding motif class 1" evidence="22">
    <location>
        <begin position="122"/>
        <end position="141"/>
    </location>
</feature>
<keyword evidence="15" id="KW-0234">DNA repair</keyword>
<evidence type="ECO:0000256" key="1">
    <source>
        <dbReference type="ARBA" id="ARBA00001946"/>
    </source>
</evidence>
<dbReference type="PIRSF" id="PIRSF005047">
    <property type="entry name" value="UCP005047_YshC"/>
    <property type="match status" value="1"/>
</dbReference>
<comment type="function">
    <text evidence="20">Repair polymerase that plays a key role in base-excision repair. During this process, the damaged base is excised by specific DNA glycosylases, the DNA backbone is nicked at the abasic site by an apurinic/apyrimidic (AP) endonuclease, and POLB removes 5'-deoxyribose-phosphate from the preincised AP site acting as a 5'-deoxyribose-phosphate lyase (5'-dRP lyase); through its DNA polymerase activity, it adds one nucleotide to the 3' end of the arising single-nucleotide gap. Conducts 'gap-filling' DNA synthesis in a stepwise distributive fashion rather than in a processive fashion as for other DNA polymerases. It is also able to cleave sugar-phosphate bonds 3' to an intact AP site, acting as an AP lyase.</text>
</comment>
<dbReference type="Gene3D" id="3.20.20.140">
    <property type="entry name" value="Metal-dependent hydrolases"/>
    <property type="match status" value="1"/>
</dbReference>
<evidence type="ECO:0000256" key="19">
    <source>
        <dbReference type="ARBA" id="ARBA00044678"/>
    </source>
</evidence>
<evidence type="ECO:0000256" key="8">
    <source>
        <dbReference type="ARBA" id="ARBA00022679"/>
    </source>
</evidence>
<evidence type="ECO:0000256" key="14">
    <source>
        <dbReference type="ARBA" id="ARBA00023053"/>
    </source>
</evidence>
<keyword evidence="9" id="KW-0548">Nucleotidyltransferase</keyword>
<dbReference type="InterPro" id="IPR027421">
    <property type="entry name" value="DNA_pol_lamdba_lyase_dom_sf"/>
</dbReference>
<keyword evidence="13" id="KW-0239">DNA-directed DNA polymerase</keyword>
<comment type="catalytic activity">
    <reaction evidence="18">
        <text>2'-deoxyribonucleotide-(2'-deoxyribose 5'-phosphate)-2'-deoxyribonucleotide-DNA = a 3'-end 2'-deoxyribonucleotide-(2,3-dehydro-2,3-deoxyribose 5'-phosphate)-DNA + a 5'-end 5'-phospho-2'-deoxyribonucleoside-DNA + H(+)</text>
        <dbReference type="Rhea" id="RHEA:66592"/>
        <dbReference type="Rhea" id="RHEA-COMP:13180"/>
        <dbReference type="Rhea" id="RHEA-COMP:16897"/>
        <dbReference type="Rhea" id="RHEA-COMP:17067"/>
        <dbReference type="ChEBI" id="CHEBI:15378"/>
        <dbReference type="ChEBI" id="CHEBI:136412"/>
        <dbReference type="ChEBI" id="CHEBI:157695"/>
        <dbReference type="ChEBI" id="CHEBI:167181"/>
        <dbReference type="EC" id="4.2.99.18"/>
    </reaction>
</comment>
<comment type="catalytic activity">
    <reaction evidence="21">
        <text>DNA(n) + a 2'-deoxyribonucleoside 5'-triphosphate = DNA(n+1) + diphosphate</text>
        <dbReference type="Rhea" id="RHEA:22508"/>
        <dbReference type="Rhea" id="RHEA-COMP:17339"/>
        <dbReference type="Rhea" id="RHEA-COMP:17340"/>
        <dbReference type="ChEBI" id="CHEBI:33019"/>
        <dbReference type="ChEBI" id="CHEBI:61560"/>
        <dbReference type="ChEBI" id="CHEBI:173112"/>
        <dbReference type="EC" id="2.7.7.7"/>
    </reaction>
</comment>
<dbReference type="Gene3D" id="1.10.150.110">
    <property type="entry name" value="DNA polymerase beta, N-terminal domain-like"/>
    <property type="match status" value="1"/>
</dbReference>
<evidence type="ECO:0000256" key="4">
    <source>
        <dbReference type="ARBA" id="ARBA00012720"/>
    </source>
</evidence>
<dbReference type="InterPro" id="IPR047967">
    <property type="entry name" value="PolX_PHP"/>
</dbReference>
<dbReference type="SUPFAM" id="SSF89550">
    <property type="entry name" value="PHP domain-like"/>
    <property type="match status" value="1"/>
</dbReference>
<reference evidence="25 26" key="1">
    <citation type="submission" date="2015-03" db="EMBL/GenBank/DDBJ databases">
        <title>Genome Assembly of Staphylococcus cohnii subsp. cohnii strain G22B2.</title>
        <authorList>
            <person name="Nair G."/>
            <person name="Kaur G."/>
            <person name="Khatri I."/>
            <person name="Singh N.K."/>
            <person name="Sathyabama S."/>
            <person name="Maurya S.K."/>
            <person name="Subramanian S."/>
            <person name="Agrewala J.N."/>
            <person name="Mayilraj S."/>
        </authorList>
    </citation>
    <scope>NUCLEOTIDE SEQUENCE [LARGE SCALE GENOMIC DNA]</scope>
    <source>
        <strain evidence="25 26">G22B2</strain>
    </source>
</reference>
<dbReference type="InterPro" id="IPR016195">
    <property type="entry name" value="Pol/histidinol_Pase-like"/>
</dbReference>
<evidence type="ECO:0000256" key="3">
    <source>
        <dbReference type="ARBA" id="ARBA00012417"/>
    </source>
</evidence>
<dbReference type="Gene3D" id="3.30.460.10">
    <property type="entry name" value="Beta Polymerase, domain 2"/>
    <property type="match status" value="1"/>
</dbReference>
<dbReference type="GO" id="GO:0006281">
    <property type="term" value="P:DNA repair"/>
    <property type="evidence" value="ECO:0007669"/>
    <property type="project" value="UniProtKB-KW"/>
</dbReference>
<keyword evidence="7" id="KW-0237">DNA synthesis</keyword>
<evidence type="ECO:0000256" key="11">
    <source>
        <dbReference type="ARBA" id="ARBA00022763"/>
    </source>
</evidence>
<dbReference type="PANTHER" id="PTHR36928:SF1">
    <property type="entry name" value="PHOSPHATASE YCDX-RELATED"/>
    <property type="match status" value="1"/>
</dbReference>
<dbReference type="GO" id="GO:0003677">
    <property type="term" value="F:DNA binding"/>
    <property type="evidence" value="ECO:0007669"/>
    <property type="project" value="InterPro"/>
</dbReference>
<keyword evidence="14" id="KW-0915">Sodium</keyword>
<dbReference type="InterPro" id="IPR010996">
    <property type="entry name" value="HHH_MUS81"/>
</dbReference>
<dbReference type="InterPro" id="IPR022311">
    <property type="entry name" value="PolX-like"/>
</dbReference>
<dbReference type="SUPFAM" id="SSF81301">
    <property type="entry name" value="Nucleotidyltransferase"/>
    <property type="match status" value="1"/>
</dbReference>
<dbReference type="CDD" id="cd07436">
    <property type="entry name" value="PHP_PolX"/>
    <property type="match status" value="1"/>
</dbReference>
<dbReference type="Pfam" id="PF14716">
    <property type="entry name" value="HHH_8"/>
    <property type="match status" value="1"/>
</dbReference>
<dbReference type="Pfam" id="PF14791">
    <property type="entry name" value="DNA_pol_B_thumb"/>
    <property type="match status" value="1"/>
</dbReference>
<organism evidence="25 26">
    <name type="scientific">Staphylococcus cohnii subsp. cohnii</name>
    <dbReference type="NCBI Taxonomy" id="74704"/>
    <lineage>
        <taxon>Bacteria</taxon>
        <taxon>Bacillati</taxon>
        <taxon>Bacillota</taxon>
        <taxon>Bacilli</taxon>
        <taxon>Bacillales</taxon>
        <taxon>Staphylococcaceae</taxon>
        <taxon>Staphylococcus</taxon>
        <taxon>Staphylococcus cohnii species complex</taxon>
    </lineage>
</organism>
<dbReference type="SMART" id="SM00481">
    <property type="entry name" value="POLIIIAc"/>
    <property type="match status" value="1"/>
</dbReference>
<dbReference type="PATRIC" id="fig|74704.6.peg.2548"/>
<evidence type="ECO:0000256" key="17">
    <source>
        <dbReference type="ARBA" id="ARBA00035726"/>
    </source>
</evidence>
<evidence type="ECO:0000313" key="25">
    <source>
        <dbReference type="EMBL" id="KKI64496.1"/>
    </source>
</evidence>
<dbReference type="InterPro" id="IPR002008">
    <property type="entry name" value="DNA_pol_X_beta-like"/>
</dbReference>
<name>A0A0M2NXQ2_STACC</name>
<dbReference type="GO" id="GO:0008270">
    <property type="term" value="F:zinc ion binding"/>
    <property type="evidence" value="ECO:0007669"/>
    <property type="project" value="TreeGrafter"/>
</dbReference>
<evidence type="ECO:0000256" key="16">
    <source>
        <dbReference type="ARBA" id="ARBA00035717"/>
    </source>
</evidence>
<keyword evidence="11" id="KW-0227">DNA damage</keyword>
<evidence type="ECO:0000259" key="24">
    <source>
        <dbReference type="SMART" id="SM00483"/>
    </source>
</evidence>
<dbReference type="Proteomes" id="UP000034455">
    <property type="component" value="Unassembled WGS sequence"/>
</dbReference>
<dbReference type="Gene3D" id="1.10.150.20">
    <property type="entry name" value="5' to 3' exonuclease, C-terminal subdomain"/>
    <property type="match status" value="1"/>
</dbReference>
<proteinExistence type="predicted"/>
<accession>A0A0M2NXQ2</accession>
<dbReference type="InterPro" id="IPR037160">
    <property type="entry name" value="DNA_Pol_thumb_sf"/>
</dbReference>
<dbReference type="EC" id="4.2.99.18" evidence="4"/>
<evidence type="ECO:0000256" key="9">
    <source>
        <dbReference type="ARBA" id="ARBA00022695"/>
    </source>
</evidence>
<dbReference type="NCBIfam" id="NF006375">
    <property type="entry name" value="PRK08609.1"/>
    <property type="match status" value="1"/>
</dbReference>